<reference evidence="3" key="1">
    <citation type="journal article" date="2019" name="Int. J. Syst. Evol. Microbiol.">
        <title>The Global Catalogue of Microorganisms (GCM) 10K type strain sequencing project: providing services to taxonomists for standard genome sequencing and annotation.</title>
        <authorList>
            <consortium name="The Broad Institute Genomics Platform"/>
            <consortium name="The Broad Institute Genome Sequencing Center for Infectious Disease"/>
            <person name="Wu L."/>
            <person name="Ma J."/>
        </authorList>
    </citation>
    <scope>NUCLEOTIDE SEQUENCE [LARGE SCALE GENOMIC DNA]</scope>
    <source>
        <strain evidence="3">CGMCC 1.16026</strain>
    </source>
</reference>
<evidence type="ECO:0000313" key="2">
    <source>
        <dbReference type="EMBL" id="MFC6646730.1"/>
    </source>
</evidence>
<organism evidence="2 3">
    <name type="scientific">Granulicella cerasi</name>
    <dbReference type="NCBI Taxonomy" id="741063"/>
    <lineage>
        <taxon>Bacteria</taxon>
        <taxon>Pseudomonadati</taxon>
        <taxon>Acidobacteriota</taxon>
        <taxon>Terriglobia</taxon>
        <taxon>Terriglobales</taxon>
        <taxon>Acidobacteriaceae</taxon>
        <taxon>Granulicella</taxon>
    </lineage>
</organism>
<feature type="transmembrane region" description="Helical" evidence="1">
    <location>
        <begin position="54"/>
        <end position="73"/>
    </location>
</feature>
<evidence type="ECO:0000313" key="3">
    <source>
        <dbReference type="Proteomes" id="UP001596391"/>
    </source>
</evidence>
<sequence>MYIAAGIAHFAFTRRYEAIMPEYLPAHRELVLASGAAEIACGVGILMTATQSAAAWGTVALLIAVFPANLWMAQHPDRFAPVPVWALYARLPLQFLLMAWALRYRRQDAV</sequence>
<evidence type="ECO:0000256" key="1">
    <source>
        <dbReference type="SAM" id="Phobius"/>
    </source>
</evidence>
<dbReference type="PANTHER" id="PTHR36974:SF1">
    <property type="entry name" value="DOXX FAMILY MEMBRANE PROTEIN"/>
    <property type="match status" value="1"/>
</dbReference>
<proteinExistence type="predicted"/>
<keyword evidence="1" id="KW-0812">Transmembrane</keyword>
<accession>A0ABW1ZE72</accession>
<keyword evidence="1" id="KW-1133">Transmembrane helix</keyword>
<name>A0ABW1ZE72_9BACT</name>
<comment type="caution">
    <text evidence="2">The sequence shown here is derived from an EMBL/GenBank/DDBJ whole genome shotgun (WGS) entry which is preliminary data.</text>
</comment>
<dbReference type="Proteomes" id="UP001596391">
    <property type="component" value="Unassembled WGS sequence"/>
</dbReference>
<feature type="transmembrane region" description="Helical" evidence="1">
    <location>
        <begin position="85"/>
        <end position="102"/>
    </location>
</feature>
<keyword evidence="1" id="KW-0472">Membrane</keyword>
<protein>
    <submittedName>
        <fullName evidence="2">DoxX family protein</fullName>
    </submittedName>
</protein>
<gene>
    <name evidence="2" type="ORF">ACFQBQ_14275</name>
</gene>
<dbReference type="RefSeq" id="WP_263370381.1">
    <property type="nucleotide sequence ID" value="NZ_JAGSYD010000001.1"/>
</dbReference>
<dbReference type="PANTHER" id="PTHR36974">
    <property type="entry name" value="MEMBRANE PROTEIN-RELATED"/>
    <property type="match status" value="1"/>
</dbReference>
<dbReference type="EMBL" id="JBHSWI010000001">
    <property type="protein sequence ID" value="MFC6646730.1"/>
    <property type="molecule type" value="Genomic_DNA"/>
</dbReference>
<keyword evidence="3" id="KW-1185">Reference proteome</keyword>